<evidence type="ECO:0000313" key="4">
    <source>
        <dbReference type="EMBL" id="MFD3001719.1"/>
    </source>
</evidence>
<evidence type="ECO:0000256" key="1">
    <source>
        <dbReference type="SAM" id="SignalP"/>
    </source>
</evidence>
<feature type="domain" description="Peptidase M61 N-terminal" evidence="3">
    <location>
        <begin position="32"/>
        <end position="206"/>
    </location>
</feature>
<proteinExistence type="predicted"/>
<protein>
    <submittedName>
        <fullName evidence="4">Peptidase M61</fullName>
    </submittedName>
</protein>
<dbReference type="InterPro" id="IPR036034">
    <property type="entry name" value="PDZ_sf"/>
</dbReference>
<feature type="chain" id="PRO_5047031100" evidence="1">
    <location>
        <begin position="21"/>
        <end position="622"/>
    </location>
</feature>
<name>A0ABW6BXN3_9BACT</name>
<dbReference type="Gene3D" id="2.60.40.3650">
    <property type="match status" value="1"/>
</dbReference>
<feature type="domain" description="Peptidase M61 catalytic" evidence="2">
    <location>
        <begin position="303"/>
        <end position="410"/>
    </location>
</feature>
<comment type="caution">
    <text evidence="4">The sequence shown here is derived from an EMBL/GenBank/DDBJ whole genome shotgun (WGS) entry which is preliminary data.</text>
</comment>
<evidence type="ECO:0000259" key="3">
    <source>
        <dbReference type="Pfam" id="PF17899"/>
    </source>
</evidence>
<dbReference type="InterPro" id="IPR027268">
    <property type="entry name" value="Peptidase_M4/M1_CTD_sf"/>
</dbReference>
<dbReference type="Proteomes" id="UP001597641">
    <property type="component" value="Unassembled WGS sequence"/>
</dbReference>
<accession>A0ABW6BXN3</accession>
<keyword evidence="5" id="KW-1185">Reference proteome</keyword>
<keyword evidence="1" id="KW-0732">Signal</keyword>
<feature type="signal peptide" evidence="1">
    <location>
        <begin position="1"/>
        <end position="20"/>
    </location>
</feature>
<evidence type="ECO:0000259" key="2">
    <source>
        <dbReference type="Pfam" id="PF05299"/>
    </source>
</evidence>
<dbReference type="InterPro" id="IPR040756">
    <property type="entry name" value="Peptidase_M61_N"/>
</dbReference>
<organism evidence="4 5">
    <name type="scientific">Pontibacter toksunensis</name>
    <dbReference type="NCBI Taxonomy" id="1332631"/>
    <lineage>
        <taxon>Bacteria</taxon>
        <taxon>Pseudomonadati</taxon>
        <taxon>Bacteroidota</taxon>
        <taxon>Cytophagia</taxon>
        <taxon>Cytophagales</taxon>
        <taxon>Hymenobacteraceae</taxon>
        <taxon>Pontibacter</taxon>
    </lineage>
</organism>
<evidence type="ECO:0000313" key="5">
    <source>
        <dbReference type="Proteomes" id="UP001597641"/>
    </source>
</evidence>
<dbReference type="Pfam" id="PF05299">
    <property type="entry name" value="Peptidase_M61"/>
    <property type="match status" value="1"/>
</dbReference>
<gene>
    <name evidence="4" type="ORF">ACFS7Z_15205</name>
</gene>
<dbReference type="EMBL" id="JBHUOX010000011">
    <property type="protein sequence ID" value="MFD3001719.1"/>
    <property type="molecule type" value="Genomic_DNA"/>
</dbReference>
<dbReference type="Gene3D" id="2.30.42.10">
    <property type="match status" value="1"/>
</dbReference>
<dbReference type="Gene3D" id="1.10.390.10">
    <property type="entry name" value="Neutral Protease Domain 2"/>
    <property type="match status" value="1"/>
</dbReference>
<dbReference type="Pfam" id="PF17899">
    <property type="entry name" value="Peptidase_M61_N"/>
    <property type="match status" value="1"/>
</dbReference>
<dbReference type="InterPro" id="IPR007963">
    <property type="entry name" value="Peptidase_M61_catalytic"/>
</dbReference>
<dbReference type="SUPFAM" id="SSF55486">
    <property type="entry name" value="Metalloproteases ('zincins'), catalytic domain"/>
    <property type="match status" value="1"/>
</dbReference>
<dbReference type="RefSeq" id="WP_377486106.1">
    <property type="nucleotide sequence ID" value="NZ_JBHUOX010000011.1"/>
</dbReference>
<reference evidence="5" key="1">
    <citation type="journal article" date="2019" name="Int. J. Syst. Evol. Microbiol.">
        <title>The Global Catalogue of Microorganisms (GCM) 10K type strain sequencing project: providing services to taxonomists for standard genome sequencing and annotation.</title>
        <authorList>
            <consortium name="The Broad Institute Genomics Platform"/>
            <consortium name="The Broad Institute Genome Sequencing Center for Infectious Disease"/>
            <person name="Wu L."/>
            <person name="Ma J."/>
        </authorList>
    </citation>
    <scope>NUCLEOTIDE SEQUENCE [LARGE SCALE GENOMIC DNA]</scope>
    <source>
        <strain evidence="5">KCTC 23984</strain>
    </source>
</reference>
<sequence>MTSKALLFVFSFNLYFLGYAQQQEASTSRYNVTIDLTQVRDDKVPVTVKAPPVNQKEITYIMPKIVPGTYSVSDFGRFVTGFKAYNAKGDTLAVTKLDTNRWKINNASSLDRVTYWVDDTFDAQKREEVLFEPGGTNIEENKNFLLNPFGFVGYFEGMKQVPYELNITKPQGFYGSTSLQAMSSTASSDKYLLPDYMELADSPLMYNRPDTTVLNLGGTEVLVSVYSPSGRVTSAPIAANVKNILEAQRSYLGGTLPVEKYAFLIYVPERVGKSGSYGALEHSYSSVYFLPEMPAEQFSSTIRDVAAHEFFHIVTPLSIHSEEIGNFDYIDPKMSKHLWLYEGVTEYFASHVQAYENLIDLEEYLQKVRENIITSRAYYNDTLPFTEMSAKVLDKYEDQYGNVYQKGALIGLVLDIKLRELSGGTYGLRNLMLDLAKTYGKENSFKDEELFDKIAELTYPEIREFFRKHVEGAESLPLAETLQKVGIRYEPTATRQVISYGDFTPGFDQEAGKITIVETDEMDAFGKAMGFKPGDQLLALNGTEITPQNIREIIGEKLQQVKPGENITITVGRENAKGKIKKKKLKGKATARERQSLHVLEPDPNATPEQKALRAAWLNNKV</sequence>